<dbReference type="OrthoDB" id="4966223at2"/>
<accession>A0A1H1ELN3</accession>
<dbReference type="InterPro" id="IPR016181">
    <property type="entry name" value="Acyl_CoA_acyltransferase"/>
</dbReference>
<keyword evidence="3" id="KW-1185">Reference proteome</keyword>
<dbReference type="KEGG" id="acry:AC20117_02615"/>
<evidence type="ECO:0000313" key="2">
    <source>
        <dbReference type="EMBL" id="SDQ89046.1"/>
    </source>
</evidence>
<dbReference type="GO" id="GO:0016747">
    <property type="term" value="F:acyltransferase activity, transferring groups other than amino-acyl groups"/>
    <property type="evidence" value="ECO:0007669"/>
    <property type="project" value="InterPro"/>
</dbReference>
<organism evidence="2 3">
    <name type="scientific">Crystallibacter crystallopoietes</name>
    <dbReference type="NCBI Taxonomy" id="37928"/>
    <lineage>
        <taxon>Bacteria</taxon>
        <taxon>Bacillati</taxon>
        <taxon>Actinomycetota</taxon>
        <taxon>Actinomycetes</taxon>
        <taxon>Micrococcales</taxon>
        <taxon>Micrococcaceae</taxon>
        <taxon>Crystallibacter</taxon>
    </lineage>
</organism>
<dbReference type="STRING" id="37928.SAMN04489742_2972"/>
<dbReference type="InterPro" id="IPR000182">
    <property type="entry name" value="GNAT_dom"/>
</dbReference>
<dbReference type="EMBL" id="FNKH01000002">
    <property type="protein sequence ID" value="SDQ89046.1"/>
    <property type="molecule type" value="Genomic_DNA"/>
</dbReference>
<dbReference type="RefSeq" id="WP_074701107.1">
    <property type="nucleotide sequence ID" value="NZ_CP018863.1"/>
</dbReference>
<sequence length="224" mass="25169">MALDFTADVPDNLLPAWVAGWSACRGYSPAREAGHPAIVLADKTGDWEFFAYEPGDEEFADLARNTLESPKRMLTVLTRDPQRYHMLAPQHGLRVHHSDQSMMVTDMSEQDAEDPWYRDTDFKTVIDRDGNVHRARVMYGEEEAAHGVMAVVDGVAVFDHIETHNNFRRRGLATHIMRALAASAFEHLVETGLLIASHDGRMLYQHLGWDTVCDVLILKPSDAA</sequence>
<reference evidence="2 3" key="1">
    <citation type="submission" date="2016-10" db="EMBL/GenBank/DDBJ databases">
        <authorList>
            <person name="de Groot N.N."/>
        </authorList>
    </citation>
    <scope>NUCLEOTIDE SEQUENCE [LARGE SCALE GENOMIC DNA]</scope>
    <source>
        <strain evidence="2 3">DSM 20117</strain>
    </source>
</reference>
<dbReference type="Gene3D" id="3.40.630.30">
    <property type="match status" value="1"/>
</dbReference>
<dbReference type="Proteomes" id="UP000181917">
    <property type="component" value="Unassembled WGS sequence"/>
</dbReference>
<evidence type="ECO:0000259" key="1">
    <source>
        <dbReference type="PROSITE" id="PS51186"/>
    </source>
</evidence>
<protein>
    <recommendedName>
        <fullName evidence="1">N-acetyltransferase domain-containing protein</fullName>
    </recommendedName>
</protein>
<dbReference type="PROSITE" id="PS51186">
    <property type="entry name" value="GNAT"/>
    <property type="match status" value="1"/>
</dbReference>
<dbReference type="SUPFAM" id="SSF55729">
    <property type="entry name" value="Acyl-CoA N-acyltransferases (Nat)"/>
    <property type="match status" value="1"/>
</dbReference>
<feature type="domain" description="N-acetyltransferase" evidence="1">
    <location>
        <begin position="93"/>
        <end position="224"/>
    </location>
</feature>
<gene>
    <name evidence="2" type="ORF">SAMN04489742_2972</name>
</gene>
<name>A0A1H1ELN3_9MICC</name>
<dbReference type="AlphaFoldDB" id="A0A1H1ELN3"/>
<proteinExistence type="predicted"/>
<evidence type="ECO:0000313" key="3">
    <source>
        <dbReference type="Proteomes" id="UP000181917"/>
    </source>
</evidence>